<protein>
    <submittedName>
        <fullName evidence="1">Uncharacterized protein</fullName>
    </submittedName>
</protein>
<dbReference type="EMBL" id="KJ801817">
    <property type="protein sequence ID" value="AII28430.1"/>
    <property type="molecule type" value="Genomic_DNA"/>
</dbReference>
<reference evidence="1" key="1">
    <citation type="submission" date="2014-05" db="EMBL/GenBank/DDBJ databases">
        <title>Complete genome sequence of Enterococcus faecalis bacteriophage ECP3.</title>
        <authorList>
            <person name="Kang H.-Y."/>
            <person name="Kim S."/>
            <person name="Kim J."/>
        </authorList>
    </citation>
    <scope>NUCLEOTIDE SEQUENCE [LARGE SCALE GENOMIC DNA]</scope>
    <source>
        <strain evidence="1">ECP3</strain>
    </source>
</reference>
<name>A0A096XT05_9CAUD</name>
<evidence type="ECO:0000313" key="2">
    <source>
        <dbReference type="Proteomes" id="UP000030157"/>
    </source>
</evidence>
<dbReference type="RefSeq" id="YP_009147071.1">
    <property type="nucleotide sequence ID" value="NC_027335.2"/>
</dbReference>
<proteinExistence type="predicted"/>
<dbReference type="Proteomes" id="UP000030157">
    <property type="component" value="Segment"/>
</dbReference>
<organism evidence="1 2">
    <name type="scientific">Enterococcus phage ECP3</name>
    <dbReference type="NCBI Taxonomy" id="1498168"/>
    <lineage>
        <taxon>Viruses</taxon>
        <taxon>Duplodnaviria</taxon>
        <taxon>Heunggongvirae</taxon>
        <taxon>Uroviricota</taxon>
        <taxon>Caudoviricetes</taxon>
        <taxon>Herelleviridae</taxon>
        <taxon>Brockvirinae</taxon>
        <taxon>Kochikohdavirus</taxon>
        <taxon>Kochikohdavirus ECP3</taxon>
    </lineage>
</organism>
<keyword evidence="2" id="KW-1185">Reference proteome</keyword>
<evidence type="ECO:0000313" key="1">
    <source>
        <dbReference type="EMBL" id="AII28430.1"/>
    </source>
</evidence>
<sequence>MGKALQLAGTTFGKWYVKERDTSKKGRAYWICECSCGRTVQSIPSGTLTTGSSVMCRQCASEKSLVGKTFGRLTVIKDSGERATNGSIIWECKCSCGKTSLVRGSELTGGRTKSCGCYSTDVLKKVATKHGLSKVNGKHTKLFRAWDAMKQRCYNKNHASYKDYGGRGIDICPEWREDFETFHDWSIANGFSDDLSIDRIDNDKGYSPDNCRWVDAKTQIRNRRNTITYNWKGSEYTLAELGELTGINKMTIKSRLNSGATLEEALDPKVNTSVLTMSYKGETKPVKQWCKELGLNYVTVRSRHYKGWTDEEALTGIRNK</sequence>
<accession>A0A096XT05</accession>
<dbReference type="GeneID" id="24628119"/>